<dbReference type="InterPro" id="IPR000801">
    <property type="entry name" value="Esterase-like"/>
</dbReference>
<dbReference type="InterPro" id="IPR014756">
    <property type="entry name" value="Ig_E-set"/>
</dbReference>
<dbReference type="GO" id="GO:0008849">
    <property type="term" value="F:enterochelin esterase activity"/>
    <property type="evidence" value="ECO:0007669"/>
    <property type="project" value="InterPro"/>
</dbReference>
<keyword evidence="2" id="KW-0963">Cytoplasm</keyword>
<evidence type="ECO:0000313" key="7">
    <source>
        <dbReference type="EMBL" id="MBF1658812.1"/>
    </source>
</evidence>
<evidence type="ECO:0000256" key="5">
    <source>
        <dbReference type="SAM" id="MobiDB-lite"/>
    </source>
</evidence>
<dbReference type="InterPro" id="IPR021764">
    <property type="entry name" value="Enterochelin_esterase_N"/>
</dbReference>
<dbReference type="InterPro" id="IPR013783">
    <property type="entry name" value="Ig-like_fold"/>
</dbReference>
<dbReference type="GO" id="GO:0005506">
    <property type="term" value="F:iron ion binding"/>
    <property type="evidence" value="ECO:0007669"/>
    <property type="project" value="InterPro"/>
</dbReference>
<protein>
    <submittedName>
        <fullName evidence="7">DUF3327 domain-containing protein</fullName>
    </submittedName>
</protein>
<dbReference type="GO" id="GO:0005737">
    <property type="term" value="C:cytoplasm"/>
    <property type="evidence" value="ECO:0007669"/>
    <property type="project" value="UniProtKB-SubCell"/>
</dbReference>
<gene>
    <name evidence="7" type="ORF">HXO58_03120</name>
</gene>
<evidence type="ECO:0000256" key="2">
    <source>
        <dbReference type="ARBA" id="ARBA00022490"/>
    </source>
</evidence>
<dbReference type="Pfam" id="PF11806">
    <property type="entry name" value="Enterochelin_N"/>
    <property type="match status" value="1"/>
</dbReference>
<proteinExistence type="inferred from homology"/>
<comment type="caution">
    <text evidence="7">The sequence shown here is derived from an EMBL/GenBank/DDBJ whole genome shotgun (WGS) entry which is preliminary data.</text>
</comment>
<dbReference type="Gene3D" id="2.60.40.10">
    <property type="entry name" value="Immunoglobulins"/>
    <property type="match status" value="1"/>
</dbReference>
<evidence type="ECO:0000259" key="6">
    <source>
        <dbReference type="Pfam" id="PF11806"/>
    </source>
</evidence>
<organism evidence="7 8">
    <name type="scientific">Rothia mucilaginosa</name>
    <dbReference type="NCBI Taxonomy" id="43675"/>
    <lineage>
        <taxon>Bacteria</taxon>
        <taxon>Bacillati</taxon>
        <taxon>Actinomycetota</taxon>
        <taxon>Actinomycetes</taxon>
        <taxon>Micrococcales</taxon>
        <taxon>Micrococcaceae</taxon>
        <taxon>Rothia</taxon>
    </lineage>
</organism>
<dbReference type="SUPFAM" id="SSF81296">
    <property type="entry name" value="E set domains"/>
    <property type="match status" value="1"/>
</dbReference>
<dbReference type="InterPro" id="IPR029058">
    <property type="entry name" value="AB_hydrolase_fold"/>
</dbReference>
<keyword evidence="3" id="KW-0378">Hydrolase</keyword>
<feature type="compositionally biased region" description="Pro residues" evidence="5">
    <location>
        <begin position="42"/>
        <end position="54"/>
    </location>
</feature>
<feature type="domain" description="Enterochelin esterase N-terminal" evidence="6">
    <location>
        <begin position="107"/>
        <end position="219"/>
    </location>
</feature>
<feature type="compositionally biased region" description="Polar residues" evidence="5">
    <location>
        <begin position="10"/>
        <end position="33"/>
    </location>
</feature>
<feature type="region of interest" description="Disordered" evidence="5">
    <location>
        <begin position="1"/>
        <end position="54"/>
    </location>
</feature>
<dbReference type="PANTHER" id="PTHR48098:SF3">
    <property type="entry name" value="IRON(III) ENTEROBACTIN ESTERASE"/>
    <property type="match status" value="1"/>
</dbReference>
<dbReference type="SUPFAM" id="SSF53474">
    <property type="entry name" value="alpha/beta-Hydrolases"/>
    <property type="match status" value="1"/>
</dbReference>
<evidence type="ECO:0000256" key="3">
    <source>
        <dbReference type="ARBA" id="ARBA00022801"/>
    </source>
</evidence>
<evidence type="ECO:0000313" key="8">
    <source>
        <dbReference type="Proteomes" id="UP000713964"/>
    </source>
</evidence>
<comment type="similarity">
    <text evidence="4">Belongs to the Fes family.</text>
</comment>
<evidence type="ECO:0000256" key="1">
    <source>
        <dbReference type="ARBA" id="ARBA00004496"/>
    </source>
</evidence>
<dbReference type="Pfam" id="PF00756">
    <property type="entry name" value="Esterase"/>
    <property type="match status" value="1"/>
</dbReference>
<dbReference type="AlphaFoldDB" id="A0A930L3B0"/>
<sequence>MGEHEPTATVPAQSISAQNTSEQVASEQAISAQPRTVAPTVRPTPPKIPRPVPAPRVDSPLISAIIAEAVSPEELNARILEVVSEGTPIIEPVHREDGSISENERIVTFLYHNEQAEQVLMFINRLTDEKNLDRSLMTRIEGTGWWQLSMQMETTWRASYNFLPALPGERPAWLGDDDQVRLRAALDSGEGDPLNPETACNRVGRCMGVVQLEHAPVQEFILTQEEIDALPAPEWMQTSDGHQYVLGRVGDPAPDAPLFIQFDGEMWFSQGMEHTLNRAHEAGRIPAMHVFFLHSGGRENRWKELNGDNPIADYLVEIAFPHLEAVHGIKTAPQNIVINGQSLGGLSSLLAVLSRPEAFGGAIAQSSSLWQPQVMDRLDELEAAGEIDRLRHLYLEIEVGEQEWVLVPPHRELKERLEKLGLENARCTTFNGGHDYACWRGAIVPALERMIASCREETDAEPGSSEDQRDAA</sequence>
<dbReference type="GO" id="GO:0005975">
    <property type="term" value="P:carbohydrate metabolic process"/>
    <property type="evidence" value="ECO:0007669"/>
    <property type="project" value="UniProtKB-ARBA"/>
</dbReference>
<dbReference type="GO" id="GO:0006826">
    <property type="term" value="P:iron ion transport"/>
    <property type="evidence" value="ECO:0007669"/>
    <property type="project" value="InterPro"/>
</dbReference>
<evidence type="ECO:0000256" key="4">
    <source>
        <dbReference type="ARBA" id="ARBA00024201"/>
    </source>
</evidence>
<reference evidence="7" key="1">
    <citation type="submission" date="2020-04" db="EMBL/GenBank/DDBJ databases">
        <title>Deep metagenomics examines the oral microbiome during advanced dental caries in children, revealing novel taxa and co-occurrences with host molecules.</title>
        <authorList>
            <person name="Baker J.L."/>
            <person name="Morton J.T."/>
            <person name="Dinis M."/>
            <person name="Alvarez R."/>
            <person name="Tran N.C."/>
            <person name="Knight R."/>
            <person name="Edlund A."/>
        </authorList>
    </citation>
    <scope>NUCLEOTIDE SEQUENCE</scope>
    <source>
        <strain evidence="7">JCVI_29_bin.11</strain>
    </source>
</reference>
<dbReference type="PANTHER" id="PTHR48098">
    <property type="entry name" value="ENTEROCHELIN ESTERASE-RELATED"/>
    <property type="match status" value="1"/>
</dbReference>
<comment type="subcellular location">
    <subcellularLocation>
        <location evidence="1">Cytoplasm</location>
    </subcellularLocation>
</comment>
<dbReference type="EMBL" id="JABZXL010000005">
    <property type="protein sequence ID" value="MBF1658812.1"/>
    <property type="molecule type" value="Genomic_DNA"/>
</dbReference>
<dbReference type="InterPro" id="IPR050583">
    <property type="entry name" value="Mycobacterial_A85_antigen"/>
</dbReference>
<dbReference type="Gene3D" id="3.40.50.1820">
    <property type="entry name" value="alpha/beta hydrolase"/>
    <property type="match status" value="1"/>
</dbReference>
<name>A0A930L3B0_9MICC</name>
<accession>A0A930L3B0</accession>
<dbReference type="Proteomes" id="UP000713964">
    <property type="component" value="Unassembled WGS sequence"/>
</dbReference>